<comment type="cofactor">
    <cofactor evidence="1">
        <name>Ca(2+)</name>
        <dbReference type="ChEBI" id="CHEBI:29108"/>
    </cofactor>
</comment>
<evidence type="ECO:0000256" key="4">
    <source>
        <dbReference type="ARBA" id="ARBA00022723"/>
    </source>
</evidence>
<protein>
    <submittedName>
        <fullName evidence="13">Pectate lyase</fullName>
        <ecNumber evidence="13">4.2.2.9</ecNumber>
    </submittedName>
</protein>
<dbReference type="GO" id="GO:0005576">
    <property type="term" value="C:extracellular region"/>
    <property type="evidence" value="ECO:0007669"/>
    <property type="project" value="UniProtKB-SubCell"/>
</dbReference>
<dbReference type="PANTHER" id="PTHR40088">
    <property type="entry name" value="PECTATE LYASE (EUROFUNG)"/>
    <property type="match status" value="1"/>
</dbReference>
<dbReference type="PANTHER" id="PTHR40088:SF1">
    <property type="entry name" value="PECTATE LYASE PEL9"/>
    <property type="match status" value="1"/>
</dbReference>
<name>A0A2D1QHZ5_AERSA</name>
<organism evidence="13 14">
    <name type="scientific">Aeromonas salmonicida subsp. pectinolytica 34mel</name>
    <dbReference type="NCBI Taxonomy" id="1324960"/>
    <lineage>
        <taxon>Bacteria</taxon>
        <taxon>Pseudomonadati</taxon>
        <taxon>Pseudomonadota</taxon>
        <taxon>Gammaproteobacteria</taxon>
        <taxon>Aeromonadales</taxon>
        <taxon>Aeromonadaceae</taxon>
        <taxon>Aeromonas</taxon>
    </lineage>
</organism>
<evidence type="ECO:0000256" key="1">
    <source>
        <dbReference type="ARBA" id="ARBA00001913"/>
    </source>
</evidence>
<keyword evidence="4" id="KW-0479">Metal-binding</keyword>
<feature type="domain" description="Pectate disaccharide-lyase-like N-terminal" evidence="11">
    <location>
        <begin position="28"/>
        <end position="273"/>
    </location>
</feature>
<dbReference type="AlphaFoldDB" id="A0A2D1QHZ5"/>
<evidence type="ECO:0000259" key="12">
    <source>
        <dbReference type="Pfam" id="PF25850"/>
    </source>
</evidence>
<dbReference type="InterPro" id="IPR052052">
    <property type="entry name" value="Polysaccharide_Lyase_9"/>
</dbReference>
<dbReference type="InterPro" id="IPR058863">
    <property type="entry name" value="PelX-like_Ig"/>
</dbReference>
<dbReference type="EMBL" id="CP022426">
    <property type="protein sequence ID" value="ATP10030.1"/>
    <property type="molecule type" value="Genomic_DNA"/>
</dbReference>
<feature type="domain" description="Pel9A-like right handed beta-helix region" evidence="10">
    <location>
        <begin position="523"/>
        <end position="679"/>
    </location>
</feature>
<keyword evidence="7 13" id="KW-0456">Lyase</keyword>
<dbReference type="InterPro" id="IPR053868">
    <property type="entry name" value="Pel9A-like_beta_helix"/>
</dbReference>
<accession>A0A2D1QHZ5</accession>
<comment type="similarity">
    <text evidence="8">Belongs to the polysaccharide lyase 9 family.</text>
</comment>
<evidence type="ECO:0000256" key="7">
    <source>
        <dbReference type="ARBA" id="ARBA00023239"/>
    </source>
</evidence>
<evidence type="ECO:0000256" key="5">
    <source>
        <dbReference type="ARBA" id="ARBA00022729"/>
    </source>
</evidence>
<evidence type="ECO:0000313" key="14">
    <source>
        <dbReference type="Proteomes" id="UP000222916"/>
    </source>
</evidence>
<reference evidence="14" key="1">
    <citation type="journal article" date="2018" name="BMC Genomics">
        <title>The complete and fully assembled genome sequence of Aeromonas salmonicida subsp. pectinolytica and its comparative analysis with other Aeromonas species: investigation of the mobilome in environmental and pathogenic strains.</title>
        <authorList>
            <person name="Pfeiffer F."/>
            <person name="Zamora-Lagos M.A."/>
            <person name="Blettinger M."/>
            <person name="Yeroslaviz A."/>
            <person name="Dahl A."/>
            <person name="Gruber S."/>
            <person name="Habermann B.H."/>
        </authorList>
    </citation>
    <scope>NUCLEOTIDE SEQUENCE [LARGE SCALE GENOMIC DNA]</scope>
    <source>
        <strain evidence="14">34mel</strain>
    </source>
</reference>
<dbReference type="SMART" id="SM00710">
    <property type="entry name" value="PbH1"/>
    <property type="match status" value="4"/>
</dbReference>
<keyword evidence="3" id="KW-0964">Secreted</keyword>
<keyword evidence="6" id="KW-0106">Calcium</keyword>
<feature type="chain" id="PRO_5014468025" evidence="9">
    <location>
        <begin position="21"/>
        <end position="750"/>
    </location>
</feature>
<dbReference type="Proteomes" id="UP000222916">
    <property type="component" value="Chromosome"/>
</dbReference>
<comment type="subcellular location">
    <subcellularLocation>
        <location evidence="2">Secreted</location>
    </subcellularLocation>
</comment>
<dbReference type="Pfam" id="PF22842">
    <property type="entry name" value="Pel9A-like_beta_helix"/>
    <property type="match status" value="1"/>
</dbReference>
<dbReference type="Pfam" id="PF25850">
    <property type="entry name" value="PelX_Ig"/>
    <property type="match status" value="1"/>
</dbReference>
<evidence type="ECO:0000256" key="8">
    <source>
        <dbReference type="ARBA" id="ARBA00038263"/>
    </source>
</evidence>
<evidence type="ECO:0000259" key="10">
    <source>
        <dbReference type="Pfam" id="PF22842"/>
    </source>
</evidence>
<proteinExistence type="inferred from homology"/>
<evidence type="ECO:0000256" key="3">
    <source>
        <dbReference type="ARBA" id="ARBA00022525"/>
    </source>
</evidence>
<dbReference type="InterPro" id="IPR011050">
    <property type="entry name" value="Pectin_lyase_fold/virulence"/>
</dbReference>
<evidence type="ECO:0000256" key="6">
    <source>
        <dbReference type="ARBA" id="ARBA00022837"/>
    </source>
</evidence>
<evidence type="ECO:0000313" key="13">
    <source>
        <dbReference type="EMBL" id="ATP10030.1"/>
    </source>
</evidence>
<evidence type="ECO:0000256" key="2">
    <source>
        <dbReference type="ARBA" id="ARBA00004613"/>
    </source>
</evidence>
<dbReference type="InterPro" id="IPR012334">
    <property type="entry name" value="Pectin_lyas_fold"/>
</dbReference>
<evidence type="ECO:0000259" key="11">
    <source>
        <dbReference type="Pfam" id="PF25849"/>
    </source>
</evidence>
<dbReference type="Pfam" id="PF25849">
    <property type="entry name" value="PelX_N"/>
    <property type="match status" value="1"/>
</dbReference>
<dbReference type="InterPro" id="IPR006626">
    <property type="entry name" value="PbH1"/>
</dbReference>
<dbReference type="SUPFAM" id="SSF51126">
    <property type="entry name" value="Pectin lyase-like"/>
    <property type="match status" value="1"/>
</dbReference>
<keyword evidence="5 9" id="KW-0732">Signal</keyword>
<feature type="domain" description="Pectate disaccharide-lyase-like central Ig-like" evidence="12">
    <location>
        <begin position="295"/>
        <end position="367"/>
    </location>
</feature>
<feature type="signal peptide" evidence="9">
    <location>
        <begin position="1"/>
        <end position="20"/>
    </location>
</feature>
<gene>
    <name evidence="13" type="primary">pelX</name>
    <name evidence="13" type="ORF">Asalp_29150</name>
</gene>
<sequence length="750" mass="80867">MKTNYSVIFLSMLMASAASAQTDAWFYKAFGQSTDSNFSSNVLPAKVGVNQVSRSEGEAPLRADVAYPLPASFILESRGGKLANSHDGMTVFYQAIPVDRAFVLQAEVSVSQFGPENGKTPNGQEGVGLFVRDSLGPQRKVPQPLGHEEFPHAANMVLNAVQTHNKSDDNRVDLVSVARQGVVNPWGNEGVKVERIPYQKGVSLDDGHFLLRLERKQGVFELTWSTPDGQRQAVQRVVDKPGLLDSQDPRHAYLGFFAARNAKVRFDNASLTLGGPIAMVDEPSAPAAAQSPLLEIASATNSSQLSYLLQVRSNLAGTLQVAGQTVTLQAGRFSQLPLVLAEGENLLQLTFTPASLPVATAVEQTVQQIVITREPARVADVRHIYVSPTGQADNAGTRTAPVDLATALEQLVPGGIIVLADGHYPGMTLAAEQSGLPGEPKRLVAEHRHRAIFTGQTSQLNASFWHLDGLVFDGNPDGAKAEHDPAFLRVAGSHNRLERLIARNNADTGVWITGNGVYGQASLWPAYNQVINSDSYNNRDESGINADGFAAKLGVGPGNLFKGCVAHNNADDGWDLFNKIEDGPNQAVTIINSVAYGNGLPFGHPAPAGTIGNGFKLGGEGQPVAHQIYGSLSVRNNMDGFTDNFNTGALLLKGNIALDNARYNYIMRDNPYGTGQHKVTFMDNVSLHYRQQGKYADYLGNQVVKPWHAPEPMDKHQQILLARSLEDMATFERDGAGNLIMPWAVSPSLK</sequence>
<dbReference type="EC" id="4.2.2.9" evidence="13"/>
<dbReference type="GO" id="GO:0047489">
    <property type="term" value="F:pectate disaccharide-lyase activity"/>
    <property type="evidence" value="ECO:0007669"/>
    <property type="project" value="UniProtKB-EC"/>
</dbReference>
<dbReference type="InterPro" id="IPR058953">
    <property type="entry name" value="PelX-like_N"/>
</dbReference>
<dbReference type="GO" id="GO:0046872">
    <property type="term" value="F:metal ion binding"/>
    <property type="evidence" value="ECO:0007669"/>
    <property type="project" value="UniProtKB-KW"/>
</dbReference>
<evidence type="ECO:0000256" key="9">
    <source>
        <dbReference type="SAM" id="SignalP"/>
    </source>
</evidence>
<dbReference type="Gene3D" id="2.160.20.10">
    <property type="entry name" value="Single-stranded right-handed beta-helix, Pectin lyase-like"/>
    <property type="match status" value="1"/>
</dbReference>